<evidence type="ECO:0000313" key="2">
    <source>
        <dbReference type="Proteomes" id="UP001157418"/>
    </source>
</evidence>
<accession>A0AAU9LKQ0</accession>
<protein>
    <submittedName>
        <fullName evidence="1">Uncharacterized protein</fullName>
    </submittedName>
</protein>
<dbReference type="EMBL" id="CAKMRJ010000002">
    <property type="protein sequence ID" value="CAH1416543.1"/>
    <property type="molecule type" value="Genomic_DNA"/>
</dbReference>
<evidence type="ECO:0000313" key="1">
    <source>
        <dbReference type="EMBL" id="CAH1416543.1"/>
    </source>
</evidence>
<dbReference type="Proteomes" id="UP001157418">
    <property type="component" value="Unassembled WGS sequence"/>
</dbReference>
<gene>
    <name evidence="1" type="ORF">LVIROSA_LOCUS4299</name>
</gene>
<keyword evidence="2" id="KW-1185">Reference proteome</keyword>
<comment type="caution">
    <text evidence="1">The sequence shown here is derived from an EMBL/GenBank/DDBJ whole genome shotgun (WGS) entry which is preliminary data.</text>
</comment>
<organism evidence="1 2">
    <name type="scientific">Lactuca virosa</name>
    <dbReference type="NCBI Taxonomy" id="75947"/>
    <lineage>
        <taxon>Eukaryota</taxon>
        <taxon>Viridiplantae</taxon>
        <taxon>Streptophyta</taxon>
        <taxon>Embryophyta</taxon>
        <taxon>Tracheophyta</taxon>
        <taxon>Spermatophyta</taxon>
        <taxon>Magnoliopsida</taxon>
        <taxon>eudicotyledons</taxon>
        <taxon>Gunneridae</taxon>
        <taxon>Pentapetalae</taxon>
        <taxon>asterids</taxon>
        <taxon>campanulids</taxon>
        <taxon>Asterales</taxon>
        <taxon>Asteraceae</taxon>
        <taxon>Cichorioideae</taxon>
        <taxon>Cichorieae</taxon>
        <taxon>Lactucinae</taxon>
        <taxon>Lactuca</taxon>
    </lineage>
</organism>
<dbReference type="AlphaFoldDB" id="A0AAU9LKQ0"/>
<reference evidence="1 2" key="1">
    <citation type="submission" date="2022-01" db="EMBL/GenBank/DDBJ databases">
        <authorList>
            <person name="Xiong W."/>
            <person name="Schranz E."/>
        </authorList>
    </citation>
    <scope>NUCLEOTIDE SEQUENCE [LARGE SCALE GENOMIC DNA]</scope>
</reference>
<sequence length="115" mass="13180">MPSTSLCCSWLIISSTYQIIRDSNFKILCPQFKTSHNASLLQLQRISPPAPPSYCVALLQRLSDFHIDLQFLTTSPNECREKSHKWRFNGNGTITICDWCFILWGQNGLLGCCFY</sequence>
<proteinExistence type="predicted"/>
<name>A0AAU9LKQ0_9ASTR</name>